<organism evidence="2 3">
    <name type="scientific">Galendromus occidentalis</name>
    <name type="common">western predatory mite</name>
    <dbReference type="NCBI Taxonomy" id="34638"/>
    <lineage>
        <taxon>Eukaryota</taxon>
        <taxon>Metazoa</taxon>
        <taxon>Ecdysozoa</taxon>
        <taxon>Arthropoda</taxon>
        <taxon>Chelicerata</taxon>
        <taxon>Arachnida</taxon>
        <taxon>Acari</taxon>
        <taxon>Parasitiformes</taxon>
        <taxon>Mesostigmata</taxon>
        <taxon>Gamasina</taxon>
        <taxon>Phytoseioidea</taxon>
        <taxon>Phytoseiidae</taxon>
        <taxon>Typhlodrominae</taxon>
        <taxon>Galendromus</taxon>
    </lineage>
</organism>
<gene>
    <name evidence="3" type="primary">LOC100900179</name>
</gene>
<reference evidence="3" key="1">
    <citation type="submission" date="2025-08" db="UniProtKB">
        <authorList>
            <consortium name="RefSeq"/>
        </authorList>
    </citation>
    <scope>IDENTIFICATION</scope>
</reference>
<dbReference type="KEGG" id="goe:100900179"/>
<evidence type="ECO:0000256" key="1">
    <source>
        <dbReference type="SAM" id="MobiDB-lite"/>
    </source>
</evidence>
<dbReference type="CTD" id="9665"/>
<keyword evidence="2" id="KW-1185">Reference proteome</keyword>
<feature type="region of interest" description="Disordered" evidence="1">
    <location>
        <begin position="889"/>
        <end position="928"/>
    </location>
</feature>
<protein>
    <submittedName>
        <fullName evidence="3">Uncharacterized protein LOC100900179</fullName>
    </submittedName>
</protein>
<dbReference type="AlphaFoldDB" id="A0AAJ7L5D8"/>
<sequence>MVNREDPPTVHSRLMKYKVVICQEDLAELEMVESADEGYSEGEFERLDNSAYQPARYLQNPQKTLEDLTNVAVLSKLPEVPYPYEFFATDILRECEIMSAVVKLSKLPNVLFIYELSGTCQSRLNRFMKRSYPDVAVRLIVAPPPDRYRDDSTEMILRIFARHDRNKMSYEELFEEALSSHLLLTKDFPFDTERLNEINRDGFHGLRSTFTLRRRNLNEHHRMLCISVRQLAPLVHRMIQTEQRHLDQAFLESLEEEIRNSAYDVAELPHVAFAVDGEALKKPLEHLVTCVPGVEVVWTNDKKIIRKLELPERHADLAPRGLASAAATQDPPGRQEQDIVKSLSDILKRPNNLYMSLGELEGQLGQVATRLGHGLRQFITERPKHFQILGEGDFEVVTLSHRAQIKRVCNDLQKVLRPMKPKCISSAQIATAFAQHWRTTNDAEWQNRRFNVEDFGVCFLDDLLLTIPQHWGVNCSEYVSTEGQVIQRKYGTGEEDVPDFVPQSGRKIINAWIPKHVQTEEQKKNLALLKQQILNIFRGDPSADVLINHLRAEPRLHGPENGNRLLRLAGLRANRPTPGGIHHRAEQRSEQLALPCNLLLEEKAFVPLYHRFCGEQVTLANFGVRDLFELFDSMLDTFIIKGVAPNRTITLTQDAKLEILERRVIDVLRKSGHPLTESDLFRLYVSEPTMVPYHNAKEIREAVDKSAFIREILVGQRLMYQVPHFFSYSRAVAGRPDIEHVLMKFMQSYAPLEIVTIEREFTARTGRPLKRVVIEDLKSTGAIRQVTGSEELYDLHDICRVVRNLVFKMNENPTYIYTVESQPYLNANLTPTSVATLLAFSGDYTFIPPRVLLEIMSDFTLSFQQVGEVQFKLQPALQIWTPPVEVVESAQPRRGNRGAQIAPRGRQNYRFSRNPRNNNDRHHQRRHH</sequence>
<evidence type="ECO:0000313" key="2">
    <source>
        <dbReference type="Proteomes" id="UP000694867"/>
    </source>
</evidence>
<name>A0AAJ7L5D8_9ACAR</name>
<dbReference type="Proteomes" id="UP000694867">
    <property type="component" value="Unplaced"/>
</dbReference>
<dbReference type="RefSeq" id="XP_018496330.1">
    <property type="nucleotide sequence ID" value="XM_018640814.1"/>
</dbReference>
<evidence type="ECO:0000313" key="3">
    <source>
        <dbReference type="RefSeq" id="XP_018496330.1"/>
    </source>
</evidence>
<dbReference type="GeneID" id="100900179"/>
<proteinExistence type="predicted"/>
<accession>A0AAJ7L5D8</accession>